<evidence type="ECO:0000313" key="4">
    <source>
        <dbReference type="EMBL" id="VYU61885.1"/>
    </source>
</evidence>
<dbReference type="GeneID" id="57969187"/>
<feature type="domain" description="Peptidase C45 hydrolase" evidence="1">
    <location>
        <begin position="118"/>
        <end position="344"/>
    </location>
</feature>
<dbReference type="PANTHER" id="PTHR34180">
    <property type="entry name" value="PEPTIDASE C45"/>
    <property type="match status" value="1"/>
</dbReference>
<dbReference type="EMBL" id="JAINVB010000001">
    <property type="protein sequence ID" value="MCK0087837.1"/>
    <property type="molecule type" value="Genomic_DNA"/>
</dbReference>
<protein>
    <submittedName>
        <fullName evidence="4">Acyl-coenzyme A:6-aminopenicillanic acid acyl-transferase</fullName>
    </submittedName>
    <submittedName>
        <fullName evidence="3">C45 family autoproteolytic acyltransferase/hydrolase</fullName>
    </submittedName>
    <submittedName>
        <fullName evidence="2">C45 family peptidase</fullName>
    </submittedName>
</protein>
<evidence type="ECO:0000313" key="2">
    <source>
        <dbReference type="EMBL" id="MCK0087837.1"/>
    </source>
</evidence>
<name>A0A6N3GC49_CLOSY</name>
<reference evidence="2" key="2">
    <citation type="journal article" date="2022" name="Cell Host Microbe">
        <title>Colonization of the live biotherapeutic product VE303 and modulation of the microbiota and metabolites in healthy volunteers.</title>
        <authorList>
            <person name="Dsouza M."/>
            <person name="Menon R."/>
            <person name="Crossette E."/>
            <person name="Bhattarai S.K."/>
            <person name="Schneider J."/>
            <person name="Kim Y.G."/>
            <person name="Reddy S."/>
            <person name="Caballero S."/>
            <person name="Felix C."/>
            <person name="Cornacchione L."/>
            <person name="Hendrickson J."/>
            <person name="Watson A.R."/>
            <person name="Minot S.S."/>
            <person name="Greenfield N."/>
            <person name="Schopf L."/>
            <person name="Szabady R."/>
            <person name="Patarroyo J."/>
            <person name="Smith W."/>
            <person name="Harrison P."/>
            <person name="Kuijper E.J."/>
            <person name="Kelly C.P."/>
            <person name="Olle B."/>
            <person name="Bobilev D."/>
            <person name="Silber J.L."/>
            <person name="Bucci V."/>
            <person name="Roberts B."/>
            <person name="Faith J."/>
            <person name="Norman J.M."/>
        </authorList>
    </citation>
    <scope>NUCLEOTIDE SEQUENCE</scope>
    <source>
        <strain evidence="2">VE303-04</strain>
    </source>
</reference>
<reference evidence="4" key="1">
    <citation type="submission" date="2019-11" db="EMBL/GenBank/DDBJ databases">
        <authorList>
            <person name="Feng L."/>
        </authorList>
    </citation>
    <scope>NUCLEOTIDE SEQUENCE</scope>
    <source>
        <strain evidence="4">CsymbiosumLFYP84</strain>
    </source>
</reference>
<dbReference type="InterPro" id="IPR005079">
    <property type="entry name" value="Peptidase_C45_hydrolase"/>
</dbReference>
<accession>A0A6N3GC49</accession>
<dbReference type="InterPro" id="IPR047794">
    <property type="entry name" value="C45_proenzyme-like"/>
</dbReference>
<dbReference type="Pfam" id="PF03417">
    <property type="entry name" value="AAT"/>
    <property type="match status" value="1"/>
</dbReference>
<dbReference type="EMBL" id="JAQLGM010000007">
    <property type="protein sequence ID" value="MDB1999468.1"/>
    <property type="molecule type" value="Genomic_DNA"/>
</dbReference>
<dbReference type="EMBL" id="CACRUA010000032">
    <property type="protein sequence ID" value="VYU61885.1"/>
    <property type="molecule type" value="Genomic_DNA"/>
</dbReference>
<reference evidence="3" key="3">
    <citation type="submission" date="2023-01" db="EMBL/GenBank/DDBJ databases">
        <title>Human gut microbiome strain richness.</title>
        <authorList>
            <person name="Chen-Liaw A."/>
        </authorList>
    </citation>
    <scope>NUCLEOTIDE SEQUENCE</scope>
    <source>
        <strain evidence="3">B1_m1001713B170214d0_201011</strain>
    </source>
</reference>
<dbReference type="PANTHER" id="PTHR34180:SF1">
    <property type="entry name" value="BETA-ALANYL-DOPAMINE_CARCININE HYDROLASE"/>
    <property type="match status" value="1"/>
</dbReference>
<proteinExistence type="predicted"/>
<evidence type="ECO:0000259" key="1">
    <source>
        <dbReference type="Pfam" id="PF03417"/>
    </source>
</evidence>
<dbReference type="GO" id="GO:0016746">
    <property type="term" value="F:acyltransferase activity"/>
    <property type="evidence" value="ECO:0007669"/>
    <property type="project" value="UniProtKB-KW"/>
</dbReference>
<dbReference type="Proteomes" id="UP001203136">
    <property type="component" value="Unassembled WGS sequence"/>
</dbReference>
<organism evidence="4">
    <name type="scientific">Clostridium symbiosum</name>
    <name type="common">Bacteroides symbiosus</name>
    <dbReference type="NCBI Taxonomy" id="1512"/>
    <lineage>
        <taxon>Bacteria</taxon>
        <taxon>Bacillati</taxon>
        <taxon>Bacillota</taxon>
        <taxon>Clostridia</taxon>
        <taxon>Lachnospirales</taxon>
        <taxon>Lachnospiraceae</taxon>
        <taxon>Otoolea</taxon>
    </lineage>
</organism>
<evidence type="ECO:0000313" key="3">
    <source>
        <dbReference type="EMBL" id="MDB1999468.1"/>
    </source>
</evidence>
<keyword evidence="3" id="KW-0012">Acyltransferase</keyword>
<sequence>MECIRKIVVSGSPYERGRQQGEFLKPLIHENINNIIDSLSSSVLDIGRYREITVRNAEFLKNRCPEQWEEMEGIAKGADASFDDILTINIPSYFMKDTFAEDCSMLLARSGSTLDGLTYLIKNRDMEMMEHQAAIEYLYPDGKTVLEVNGAGIITYPAIGLNNNGLAVTSTGFWSPKTEIDMEDIDCCHIFVNIHHLLEKCSCTGDVLEMLKTYPRMNGLNMIAADRQGAVLIETTKDGYLCRWADESGILFRTNHYCLGEHVYQNPDRDKYLSTFLRYERIEEMLKQQKNRLRFQDLLKIMSDHVNGPVNAICRHPNTYGRTETVSCSIIVLEDGELFTTPGNPCEHLINIKTELV</sequence>
<dbReference type="InterPro" id="IPR047801">
    <property type="entry name" value="Peptidase_C45"/>
</dbReference>
<gene>
    <name evidence="4" type="ORF">CSLFYP84_02980</name>
    <name evidence="2" type="ORF">K5I21_18585</name>
    <name evidence="3" type="ORF">PM006_04595</name>
</gene>
<dbReference type="Gene3D" id="1.10.10.2120">
    <property type="match status" value="1"/>
</dbReference>
<dbReference type="Proteomes" id="UP001300871">
    <property type="component" value="Unassembled WGS sequence"/>
</dbReference>
<dbReference type="Gene3D" id="3.60.60.10">
    <property type="entry name" value="Penicillin V Acylase, Chain A"/>
    <property type="match status" value="1"/>
</dbReference>
<keyword evidence="4" id="KW-0808">Transferase</keyword>
<dbReference type="RefSeq" id="WP_227072643.1">
    <property type="nucleotide sequence ID" value="NZ_CACRUA010000032.1"/>
</dbReference>
<dbReference type="NCBIfam" id="NF040521">
    <property type="entry name" value="C45_proenzyme"/>
    <property type="match status" value="1"/>
</dbReference>
<dbReference type="AlphaFoldDB" id="A0A6N3GC49"/>